<protein>
    <submittedName>
        <fullName evidence="2">Uncharacterized protein</fullName>
    </submittedName>
</protein>
<dbReference type="Proteomes" id="UP000264217">
    <property type="component" value="Unassembled WGS sequence"/>
</dbReference>
<sequence>MKNILTILALPLLFMAMACNNNKPAPASNDTTQTAVTVKNKKVAVINNPDKNYAKLATVPDPCIKCIIGVVQTTDEFKKLNVPANSSDIKYEINWVPAETSADTASKHISTNALKLDVINKSKSGAVLSSFVYDNTASKLFLLKDDAKTEIKADVNGLKKIRRACYWGVASAK</sequence>
<evidence type="ECO:0000256" key="1">
    <source>
        <dbReference type="SAM" id="SignalP"/>
    </source>
</evidence>
<feature type="chain" id="PRO_5017060310" evidence="1">
    <location>
        <begin position="19"/>
        <end position="173"/>
    </location>
</feature>
<dbReference type="OrthoDB" id="798763at2"/>
<accession>A0A372NVD4</accession>
<dbReference type="PROSITE" id="PS51257">
    <property type="entry name" value="PROKAR_LIPOPROTEIN"/>
    <property type="match status" value="1"/>
</dbReference>
<evidence type="ECO:0000313" key="3">
    <source>
        <dbReference type="Proteomes" id="UP000264217"/>
    </source>
</evidence>
<name>A0A372NVD4_9SPHI</name>
<evidence type="ECO:0000313" key="2">
    <source>
        <dbReference type="EMBL" id="RFZ94086.1"/>
    </source>
</evidence>
<keyword evidence="3" id="KW-1185">Reference proteome</keyword>
<keyword evidence="1" id="KW-0732">Signal</keyword>
<dbReference type="AlphaFoldDB" id="A0A372NVD4"/>
<proteinExistence type="predicted"/>
<feature type="signal peptide" evidence="1">
    <location>
        <begin position="1"/>
        <end position="18"/>
    </location>
</feature>
<comment type="caution">
    <text evidence="2">The sequence shown here is derived from an EMBL/GenBank/DDBJ whole genome shotgun (WGS) entry which is preliminary data.</text>
</comment>
<organism evidence="2 3">
    <name type="scientific">Mucilaginibacter conchicola</name>
    <dbReference type="NCBI Taxonomy" id="2303333"/>
    <lineage>
        <taxon>Bacteria</taxon>
        <taxon>Pseudomonadati</taxon>
        <taxon>Bacteroidota</taxon>
        <taxon>Sphingobacteriia</taxon>
        <taxon>Sphingobacteriales</taxon>
        <taxon>Sphingobacteriaceae</taxon>
        <taxon>Mucilaginibacter</taxon>
    </lineage>
</organism>
<dbReference type="EMBL" id="QWDC01000001">
    <property type="protein sequence ID" value="RFZ94086.1"/>
    <property type="molecule type" value="Genomic_DNA"/>
</dbReference>
<gene>
    <name evidence="2" type="ORF">D0C36_00560</name>
</gene>
<reference evidence="2 3" key="1">
    <citation type="submission" date="2018-08" db="EMBL/GenBank/DDBJ databases">
        <title>Mucilaginibacter sp. MYSH2.</title>
        <authorList>
            <person name="Seo T."/>
        </authorList>
    </citation>
    <scope>NUCLEOTIDE SEQUENCE [LARGE SCALE GENOMIC DNA]</scope>
    <source>
        <strain evidence="2 3">MYSH2</strain>
    </source>
</reference>
<dbReference type="RefSeq" id="WP_117389652.1">
    <property type="nucleotide sequence ID" value="NZ_QWDC01000001.1"/>
</dbReference>